<dbReference type="SUPFAM" id="SSF52047">
    <property type="entry name" value="RNI-like"/>
    <property type="match status" value="1"/>
</dbReference>
<feature type="region of interest" description="Disordered" evidence="1">
    <location>
        <begin position="1180"/>
        <end position="1209"/>
    </location>
</feature>
<feature type="compositionally biased region" description="Low complexity" evidence="1">
    <location>
        <begin position="164"/>
        <end position="174"/>
    </location>
</feature>
<evidence type="ECO:0008006" key="4">
    <source>
        <dbReference type="Google" id="ProtNLM"/>
    </source>
</evidence>
<feature type="compositionally biased region" description="Basic and acidic residues" evidence="1">
    <location>
        <begin position="1180"/>
        <end position="1190"/>
    </location>
</feature>
<dbReference type="VEuPathDB" id="FungiDB:CJJ09_003693"/>
<reference evidence="3" key="1">
    <citation type="journal article" date="2015" name="BMC Genomics">
        <title>Draft genome of a commonly misdiagnosed multidrug resistant pathogen Candida auris.</title>
        <authorList>
            <person name="Chatterjee S."/>
            <person name="Alampalli S.V."/>
            <person name="Nageshan R.K."/>
            <person name="Chettiar S.T."/>
            <person name="Joshi S."/>
            <person name="Tatu U.S."/>
        </authorList>
    </citation>
    <scope>NUCLEOTIDE SEQUENCE [LARGE SCALE GENOMIC DNA]</scope>
    <source>
        <strain evidence="3">6684</strain>
    </source>
</reference>
<dbReference type="VEuPathDB" id="FungiDB:CJJ09_003694"/>
<gene>
    <name evidence="2" type="ORF">QG37_06408</name>
</gene>
<feature type="region of interest" description="Disordered" evidence="1">
    <location>
        <begin position="413"/>
        <end position="446"/>
    </location>
</feature>
<feature type="region of interest" description="Disordered" evidence="1">
    <location>
        <begin position="48"/>
        <end position="338"/>
    </location>
</feature>
<comment type="caution">
    <text evidence="2">The sequence shown here is derived from an EMBL/GenBank/DDBJ whole genome shotgun (WGS) entry which is preliminary data.</text>
</comment>
<dbReference type="EMBL" id="LGST01000043">
    <property type="protein sequence ID" value="KND97195.1"/>
    <property type="molecule type" value="Genomic_DNA"/>
</dbReference>
<feature type="compositionally biased region" description="Low complexity" evidence="1">
    <location>
        <begin position="315"/>
        <end position="326"/>
    </location>
</feature>
<feature type="compositionally biased region" description="Low complexity" evidence="1">
    <location>
        <begin position="214"/>
        <end position="224"/>
    </location>
</feature>
<evidence type="ECO:0000313" key="2">
    <source>
        <dbReference type="EMBL" id="KND97195.1"/>
    </source>
</evidence>
<dbReference type="Gene3D" id="3.80.10.10">
    <property type="entry name" value="Ribonuclease Inhibitor"/>
    <property type="match status" value="1"/>
</dbReference>
<feature type="compositionally biased region" description="Low complexity" evidence="1">
    <location>
        <begin position="296"/>
        <end position="306"/>
    </location>
</feature>
<organism evidence="2 3">
    <name type="scientific">Candidozyma auris</name>
    <name type="common">Yeast</name>
    <name type="synonym">Candida auris</name>
    <dbReference type="NCBI Taxonomy" id="498019"/>
    <lineage>
        <taxon>Eukaryota</taxon>
        <taxon>Fungi</taxon>
        <taxon>Dikarya</taxon>
        <taxon>Ascomycota</taxon>
        <taxon>Saccharomycotina</taxon>
        <taxon>Pichiomycetes</taxon>
        <taxon>Metschnikowiaceae</taxon>
        <taxon>Candidozyma</taxon>
    </lineage>
</organism>
<protein>
    <recommendedName>
        <fullName evidence="4">RNI-like protein</fullName>
    </recommendedName>
</protein>
<feature type="compositionally biased region" description="Basic and acidic residues" evidence="1">
    <location>
        <begin position="429"/>
        <end position="440"/>
    </location>
</feature>
<dbReference type="VEuPathDB" id="FungiDB:CJJ07_004976"/>
<feature type="compositionally biased region" description="Polar residues" evidence="1">
    <location>
        <begin position="191"/>
        <end position="208"/>
    </location>
</feature>
<dbReference type="VEuPathDB" id="FungiDB:CJI96_0001202"/>
<proteinExistence type="predicted"/>
<evidence type="ECO:0000256" key="1">
    <source>
        <dbReference type="SAM" id="MobiDB-lite"/>
    </source>
</evidence>
<feature type="compositionally biased region" description="Polar residues" evidence="1">
    <location>
        <begin position="67"/>
        <end position="86"/>
    </location>
</feature>
<dbReference type="Proteomes" id="UP000037122">
    <property type="component" value="Unassembled WGS sequence"/>
</dbReference>
<feature type="region of interest" description="Disordered" evidence="1">
    <location>
        <begin position="1050"/>
        <end position="1071"/>
    </location>
</feature>
<feature type="compositionally biased region" description="Acidic residues" evidence="1">
    <location>
        <begin position="419"/>
        <end position="428"/>
    </location>
</feature>
<sequence length="1229" mass="137127">MSEEDEQRGINWDKIHHMVVEKGNTCINGIKLKDIDWFLRDSNVSANIGQTDSETHDPMEPTDESTIKTPASPQMATTISNNNENISGKLKPTISPISEEPIVSEQPQQQQSAKPSMPTYSRRRSSAASLASASSNGSSASNGGSGFFSKLKHKLHKSGTDGNSPSSSPKSQPQMMGGGVDLFKKDYQMRLSRQTSPLNLSSSPVQGNNDEHSASVSRRSSQDSSDPRLDEYVRFYKQPDLRRSSLSRRNSSRSQNGLEGCLLNPLPPKKQSVSSESAPQSTTSKFTSLLRRKSISSGPSNPPNSGDLLERDSQSLHSYDSSGGSSTPRPETLPQFKGLKPLKRVAFHSLTFLIDPPQQIPSRNPRKGNVEILPGNVVRIHPLTEADKEAIERSQKGLGGGLVVGGTGALGLIRKDDKEDSDGDEYESPPEKEENPKHGDEDDEPDTAINQHAKLLGIDKPMLHHKARQGYTVPIKKMALDLMYTRCCHLREILPIPAIAKQIPKGSMAPLPLLQLRNPSPSMIEIQTFADFIRIAPIFCISLDGVSLSLEQFKILLSAMASKTQLEKLSLRNTPIDAEGWSLLCWFLSRNRVISKLDITQCPPLSVNVLKKKKKKPSKPSQDEDLVRMVCNKENRSDMDWSLFTATLIARGGIDELILTGCCINDIEVFDKLVSQAISLKTYRLGMAYNQIRPQQMRILVEKWVLTGKSRGLDLGYNDFLSPAYLHTLVDMTKNPRLSTLISKSNLAFISLNATNLRFSALFKDMFEKFMLEFPKIKYLDLSNNPKLFGSYSNGELVSDDTSSTPSSNSSVIEQQKSNQEAIFSYFTSKLPLFPNLVRLHLENNGLSSQCLTALSETIPFCKRLGYLSVLGNSLDVVAGTALVEGLKNSKTLITLECDYHLLPDLFKERIGLYTMRNMERVLKYPENGDEAINTQKVDPNEMSLTERLSQILSLKAEGKLDINSPEVKAFMERAKEDRKNLQATIQELLQMQWKNELNLEGKETLIRLLFIDSSLVRGLKLVDDSLVPDEQFNAANMIGFSLVEDESRKENDVRNLQDNHPDDPETRDLLDATSSLPYSRSHSLTSLNELNREEGSVLKLSKINKDAHLLDDLETFSGEELRQKILNVDLSELDQVIKFLNRMKIQGVSLKSVFNQASGYDTKNLLAEFHRRLEILKKEAGDAGEKPEPKAVLMGPTDSEIEQRAKEDDHTIQEAFDSVLKKFRPSHE</sequence>
<dbReference type="AlphaFoldDB" id="A0A0L0NU45"/>
<dbReference type="VEuPathDB" id="FungiDB:CJI97_001161"/>
<accession>A0A0L0NU45</accession>
<name>A0A0L0NU45_CANAR</name>
<dbReference type="VEuPathDB" id="FungiDB:QG37_06408"/>
<feature type="compositionally biased region" description="Low complexity" evidence="1">
    <location>
        <begin position="126"/>
        <end position="142"/>
    </location>
</feature>
<feature type="compositionally biased region" description="Basic and acidic residues" evidence="1">
    <location>
        <begin position="225"/>
        <end position="243"/>
    </location>
</feature>
<feature type="compositionally biased region" description="Polar residues" evidence="1">
    <location>
        <begin position="271"/>
        <end position="287"/>
    </location>
</feature>
<evidence type="ECO:0000313" key="3">
    <source>
        <dbReference type="Proteomes" id="UP000037122"/>
    </source>
</evidence>
<dbReference type="VEuPathDB" id="FungiDB:B9J08_001443"/>
<feature type="compositionally biased region" description="Polar residues" evidence="1">
    <location>
        <begin position="105"/>
        <end position="114"/>
    </location>
</feature>
<dbReference type="InterPro" id="IPR032675">
    <property type="entry name" value="LRR_dom_sf"/>
</dbReference>